<evidence type="ECO:0000313" key="2">
    <source>
        <dbReference type="Proteomes" id="UP000823674"/>
    </source>
</evidence>
<accession>A0ABQ7N4Q0</accession>
<organism evidence="1 2">
    <name type="scientific">Brassica rapa subsp. trilocularis</name>
    <dbReference type="NCBI Taxonomy" id="1813537"/>
    <lineage>
        <taxon>Eukaryota</taxon>
        <taxon>Viridiplantae</taxon>
        <taxon>Streptophyta</taxon>
        <taxon>Embryophyta</taxon>
        <taxon>Tracheophyta</taxon>
        <taxon>Spermatophyta</taxon>
        <taxon>Magnoliopsida</taxon>
        <taxon>eudicotyledons</taxon>
        <taxon>Gunneridae</taxon>
        <taxon>Pentapetalae</taxon>
        <taxon>rosids</taxon>
        <taxon>malvids</taxon>
        <taxon>Brassicales</taxon>
        <taxon>Brassicaceae</taxon>
        <taxon>Brassiceae</taxon>
        <taxon>Brassica</taxon>
    </lineage>
</organism>
<sequence length="136" mass="15136">EVMISELGKRPMLRDSSFGDDYEKEIGALLGEQRRRQEEADELKKELNLYRSGSVLWTVPLAPLPEGFSAAEGPVKMLADDLDAEEATHVPGNDNVVSLSLFHAMDPRHMQQRQHLDFPTDMIHRQASPNAAASAP</sequence>
<dbReference type="Proteomes" id="UP000823674">
    <property type="component" value="Chromosome A03"/>
</dbReference>
<comment type="caution">
    <text evidence="1">The sequence shown here is derived from an EMBL/GenBank/DDBJ whole genome shotgun (WGS) entry which is preliminary data.</text>
</comment>
<proteinExistence type="predicted"/>
<dbReference type="EMBL" id="JADBGQ010000003">
    <property type="protein sequence ID" value="KAG5405131.1"/>
    <property type="molecule type" value="Genomic_DNA"/>
</dbReference>
<keyword evidence="2" id="KW-1185">Reference proteome</keyword>
<evidence type="ECO:0000313" key="1">
    <source>
        <dbReference type="EMBL" id="KAG5405131.1"/>
    </source>
</evidence>
<feature type="non-terminal residue" evidence="1">
    <location>
        <position position="1"/>
    </location>
</feature>
<name>A0ABQ7N4Q0_BRACM</name>
<gene>
    <name evidence="1" type="primary">A03g503870.1_BraROA</name>
    <name evidence="1" type="ORF">IGI04_011250</name>
</gene>
<protein>
    <submittedName>
        <fullName evidence="1">Uncharacterized protein</fullName>
    </submittedName>
</protein>
<reference evidence="1 2" key="1">
    <citation type="submission" date="2021-03" db="EMBL/GenBank/DDBJ databases">
        <authorList>
            <person name="King G.J."/>
            <person name="Bancroft I."/>
            <person name="Baten A."/>
            <person name="Bloomfield J."/>
            <person name="Borpatragohain P."/>
            <person name="He Z."/>
            <person name="Irish N."/>
            <person name="Irwin J."/>
            <person name="Liu K."/>
            <person name="Mauleon R.P."/>
            <person name="Moore J."/>
            <person name="Morris R."/>
            <person name="Ostergaard L."/>
            <person name="Wang B."/>
            <person name="Wells R."/>
        </authorList>
    </citation>
    <scope>NUCLEOTIDE SEQUENCE [LARGE SCALE GENOMIC DNA]</scope>
    <source>
        <strain evidence="1">R-o-18</strain>
        <tissue evidence="1">Leaf</tissue>
    </source>
</reference>